<feature type="compositionally biased region" description="Basic and acidic residues" evidence="1">
    <location>
        <begin position="57"/>
        <end position="67"/>
    </location>
</feature>
<gene>
    <name evidence="2" type="ORF">F5X68DRAFT_38826</name>
</gene>
<comment type="caution">
    <text evidence="2">The sequence shown here is derived from an EMBL/GenBank/DDBJ whole genome shotgun (WGS) entry which is preliminary data.</text>
</comment>
<organism evidence="2 3">
    <name type="scientific">Plectosphaerella plurivora</name>
    <dbReference type="NCBI Taxonomy" id="936078"/>
    <lineage>
        <taxon>Eukaryota</taxon>
        <taxon>Fungi</taxon>
        <taxon>Dikarya</taxon>
        <taxon>Ascomycota</taxon>
        <taxon>Pezizomycotina</taxon>
        <taxon>Sordariomycetes</taxon>
        <taxon>Hypocreomycetidae</taxon>
        <taxon>Glomerellales</taxon>
        <taxon>Plectosphaerellaceae</taxon>
        <taxon>Plectosphaerella</taxon>
    </lineage>
</organism>
<reference evidence="2" key="1">
    <citation type="journal article" date="2021" name="Nat. Commun.">
        <title>Genetic determinants of endophytism in the Arabidopsis root mycobiome.</title>
        <authorList>
            <person name="Mesny F."/>
            <person name="Miyauchi S."/>
            <person name="Thiergart T."/>
            <person name="Pickel B."/>
            <person name="Atanasova L."/>
            <person name="Karlsson M."/>
            <person name="Huettel B."/>
            <person name="Barry K.W."/>
            <person name="Haridas S."/>
            <person name="Chen C."/>
            <person name="Bauer D."/>
            <person name="Andreopoulos W."/>
            <person name="Pangilinan J."/>
            <person name="LaButti K."/>
            <person name="Riley R."/>
            <person name="Lipzen A."/>
            <person name="Clum A."/>
            <person name="Drula E."/>
            <person name="Henrissat B."/>
            <person name="Kohler A."/>
            <person name="Grigoriev I.V."/>
            <person name="Martin F.M."/>
            <person name="Hacquard S."/>
        </authorList>
    </citation>
    <scope>NUCLEOTIDE SEQUENCE</scope>
    <source>
        <strain evidence="2">MPI-SDFR-AT-0117</strain>
    </source>
</reference>
<feature type="region of interest" description="Disordered" evidence="1">
    <location>
        <begin position="1"/>
        <end position="92"/>
    </location>
</feature>
<dbReference type="InterPro" id="IPR021833">
    <property type="entry name" value="DUF3425"/>
</dbReference>
<dbReference type="Proteomes" id="UP000770015">
    <property type="component" value="Unassembled WGS sequence"/>
</dbReference>
<dbReference type="Pfam" id="PF11905">
    <property type="entry name" value="DUF3425"/>
    <property type="match status" value="1"/>
</dbReference>
<name>A0A9P9A7G7_9PEZI</name>
<feature type="compositionally biased region" description="Basic and acidic residues" evidence="1">
    <location>
        <begin position="9"/>
        <end position="26"/>
    </location>
</feature>
<dbReference type="AlphaFoldDB" id="A0A9P9A7G7"/>
<dbReference type="PANTHER" id="PTHR38116:SF9">
    <property type="entry name" value="BZIP DOMAIN-CONTAINING PROTEIN"/>
    <property type="match status" value="1"/>
</dbReference>
<sequence>MTTLPSEVRLGDEEAGHDGAADSELKRQRRRIQKRKTQRARRHRLGENKPAGGQDPRPYRVDCWRLDEVEESPSLPANATPDDEYPSLEPTPSMDAPLIDRDQPLAVPSMAVASRQLPSGSAFIYRDSCVMTAGSFPLSADHLLHIIQFNVLIGLKSNKNAIGVWSHCRDGRTPLPDRPGVPDTLMPTALQMDQYHSVWIDMIPFPGMRDNLIRWEGYFSHREFLRDLVGETATNAPLSGHACWNDIRKSMSTMTIEVTEDCADKDQQGLIVWGEAHELSSWELTPGFLAKWMWAIEGCEKLLVESSNRWRLARGDEPMRLTAKGSRAILGS</sequence>
<dbReference type="EMBL" id="JAGSXJ010000024">
    <property type="protein sequence ID" value="KAH6676097.1"/>
    <property type="molecule type" value="Genomic_DNA"/>
</dbReference>
<keyword evidence="3" id="KW-1185">Reference proteome</keyword>
<dbReference type="PANTHER" id="PTHR38116">
    <property type="entry name" value="CHROMOSOME 7, WHOLE GENOME SHOTGUN SEQUENCE"/>
    <property type="match status" value="1"/>
</dbReference>
<feature type="compositionally biased region" description="Basic residues" evidence="1">
    <location>
        <begin position="27"/>
        <end position="44"/>
    </location>
</feature>
<accession>A0A9P9A7G7</accession>
<protein>
    <submittedName>
        <fullName evidence="2">Uncharacterized protein</fullName>
    </submittedName>
</protein>
<evidence type="ECO:0000256" key="1">
    <source>
        <dbReference type="SAM" id="MobiDB-lite"/>
    </source>
</evidence>
<dbReference type="OrthoDB" id="125347at2759"/>
<evidence type="ECO:0000313" key="2">
    <source>
        <dbReference type="EMBL" id="KAH6676097.1"/>
    </source>
</evidence>
<proteinExistence type="predicted"/>
<evidence type="ECO:0000313" key="3">
    <source>
        <dbReference type="Proteomes" id="UP000770015"/>
    </source>
</evidence>